<comment type="caution">
    <text evidence="2">The sequence shown here is derived from an EMBL/GenBank/DDBJ whole genome shotgun (WGS) entry which is preliminary data.</text>
</comment>
<dbReference type="Proteomes" id="UP000287766">
    <property type="component" value="Unassembled WGS sequence"/>
</dbReference>
<evidence type="ECO:0000313" key="3">
    <source>
        <dbReference type="Proteomes" id="UP000287766"/>
    </source>
</evidence>
<accession>A0A7Z7ESQ5</accession>
<organism evidence="2 3">
    <name type="scientific">Pseudidiomarina aestuarii</name>
    <dbReference type="NCBI Taxonomy" id="624146"/>
    <lineage>
        <taxon>Bacteria</taxon>
        <taxon>Pseudomonadati</taxon>
        <taxon>Pseudomonadota</taxon>
        <taxon>Gammaproteobacteria</taxon>
        <taxon>Alteromonadales</taxon>
        <taxon>Idiomarinaceae</taxon>
        <taxon>Pseudidiomarina</taxon>
    </lineage>
</organism>
<feature type="signal peptide" evidence="1">
    <location>
        <begin position="1"/>
        <end position="23"/>
    </location>
</feature>
<gene>
    <name evidence="2" type="ORF">CWE22_10185</name>
</gene>
<feature type="chain" id="PRO_5031233423" evidence="1">
    <location>
        <begin position="24"/>
        <end position="125"/>
    </location>
</feature>
<keyword evidence="3" id="KW-1185">Reference proteome</keyword>
<keyword evidence="1" id="KW-0732">Signal</keyword>
<dbReference type="RefSeq" id="WP_169931386.1">
    <property type="nucleotide sequence ID" value="NZ_PIPR01000003.1"/>
</dbReference>
<name>A0A7Z7ESQ5_9GAMM</name>
<dbReference type="AlphaFoldDB" id="A0A7Z7ESQ5"/>
<evidence type="ECO:0000313" key="2">
    <source>
        <dbReference type="EMBL" id="RUO39120.1"/>
    </source>
</evidence>
<sequence length="125" mass="14336">MSVKPYRIIAGVLTMTLIGCASAPKTTYQPPCFDTVDEARTLGSAIFHDGFNERVNYWLNVERQTPKFRFGLAYDGFDETQYCPNGGYPIVIIYDDEFGHHKEERVMKTAQMVLKNMIRQSEKES</sequence>
<reference evidence="3" key="1">
    <citation type="journal article" date="2018" name="Front. Microbiol.">
        <title>Genome-Based Analysis Reveals the Taxonomy and Diversity of the Family Idiomarinaceae.</title>
        <authorList>
            <person name="Liu Y."/>
            <person name="Lai Q."/>
            <person name="Shao Z."/>
        </authorList>
    </citation>
    <scope>NUCLEOTIDE SEQUENCE [LARGE SCALE GENOMIC DNA]</scope>
    <source>
        <strain evidence="3">KYW314</strain>
    </source>
</reference>
<dbReference type="EMBL" id="PIPR01000003">
    <property type="protein sequence ID" value="RUO39120.1"/>
    <property type="molecule type" value="Genomic_DNA"/>
</dbReference>
<protein>
    <submittedName>
        <fullName evidence="2">Uncharacterized protein</fullName>
    </submittedName>
</protein>
<evidence type="ECO:0000256" key="1">
    <source>
        <dbReference type="SAM" id="SignalP"/>
    </source>
</evidence>
<dbReference type="PROSITE" id="PS51257">
    <property type="entry name" value="PROKAR_LIPOPROTEIN"/>
    <property type="match status" value="1"/>
</dbReference>
<proteinExistence type="predicted"/>